<accession>A3PCE3</accession>
<dbReference type="STRING" id="167546.P9301_07951"/>
<dbReference type="PROSITE" id="PS51257">
    <property type="entry name" value="PROKAR_LIPOPROTEIN"/>
    <property type="match status" value="1"/>
</dbReference>
<name>A3PCE3_PROM0</name>
<sequence>MELSKVKEMNLIKQFLQVILIAIFISSCRTSINKENQRKNLEKNINEISSSEKKRMEIKFSCGEDGISEYLDDGWNIIKEDSQEKICTWKSVPATKDCNMEKDKGCKITKPDRIGKEKIYLIEK</sequence>
<reference evidence="1 2" key="1">
    <citation type="journal article" date="2007" name="PLoS Genet.">
        <title>Patterns and implications of gene gain and loss in the evolution of Prochlorococcus.</title>
        <authorList>
            <person name="Kettler G.C."/>
            <person name="Martiny A.C."/>
            <person name="Huang K."/>
            <person name="Zucker J."/>
            <person name="Coleman M.L."/>
            <person name="Rodrigue S."/>
            <person name="Chen F."/>
            <person name="Lapidus A."/>
            <person name="Ferriera S."/>
            <person name="Johnson J."/>
            <person name="Steglich C."/>
            <person name="Church G.M."/>
            <person name="Richardson P."/>
            <person name="Chisholm S.W."/>
        </authorList>
    </citation>
    <scope>NUCLEOTIDE SEQUENCE [LARGE SCALE GENOMIC DNA]</scope>
    <source>
        <strain evidence="1 2">MIT 9301</strain>
    </source>
</reference>
<evidence type="ECO:0000313" key="2">
    <source>
        <dbReference type="Proteomes" id="UP000001430"/>
    </source>
</evidence>
<organism evidence="1 2">
    <name type="scientific">Prochlorococcus marinus (strain MIT 9301)</name>
    <dbReference type="NCBI Taxonomy" id="167546"/>
    <lineage>
        <taxon>Bacteria</taxon>
        <taxon>Bacillati</taxon>
        <taxon>Cyanobacteriota</taxon>
        <taxon>Cyanophyceae</taxon>
        <taxon>Synechococcales</taxon>
        <taxon>Prochlorococcaceae</taxon>
        <taxon>Prochlorococcus</taxon>
    </lineage>
</organism>
<proteinExistence type="predicted"/>
<dbReference type="AlphaFoldDB" id="A3PCE3"/>
<dbReference type="EMBL" id="CP000576">
    <property type="protein sequence ID" value="ABO17418.1"/>
    <property type="molecule type" value="Genomic_DNA"/>
</dbReference>
<dbReference type="eggNOG" id="ENOG503220P">
    <property type="taxonomic scope" value="Bacteria"/>
</dbReference>
<dbReference type="HOGENOM" id="CLU_2094670_0_0_3"/>
<keyword evidence="2" id="KW-1185">Reference proteome</keyword>
<protein>
    <submittedName>
        <fullName evidence="1">Possible Alpha-2-macroglobulin family N-termin</fullName>
    </submittedName>
</protein>
<dbReference type="Proteomes" id="UP000001430">
    <property type="component" value="Chromosome"/>
</dbReference>
<gene>
    <name evidence="1" type="ordered locus">P9301_07951</name>
</gene>
<evidence type="ECO:0000313" key="1">
    <source>
        <dbReference type="EMBL" id="ABO17418.1"/>
    </source>
</evidence>
<dbReference type="KEGG" id="pmg:P9301_07951"/>